<dbReference type="OrthoDB" id="4468004at2759"/>
<name>A0A1F7ZNZ9_9EURO</name>
<reference evidence="1 2" key="1">
    <citation type="journal article" date="2016" name="Genome Biol. Evol.">
        <title>Draft genome sequence of an aflatoxigenic Aspergillus species, A. bombycis.</title>
        <authorList>
            <person name="Moore G.G."/>
            <person name="Mack B.M."/>
            <person name="Beltz S.B."/>
            <person name="Gilbert M.K."/>
        </authorList>
    </citation>
    <scope>NUCLEOTIDE SEQUENCE [LARGE SCALE GENOMIC DNA]</scope>
    <source>
        <strain evidence="2">NRRL 26010</strain>
    </source>
</reference>
<protein>
    <submittedName>
        <fullName evidence="1">Uncharacterized protein</fullName>
    </submittedName>
</protein>
<gene>
    <name evidence="1" type="ORF">ABOM_009559</name>
</gene>
<comment type="caution">
    <text evidence="1">The sequence shown here is derived from an EMBL/GenBank/DDBJ whole genome shotgun (WGS) entry which is preliminary data.</text>
</comment>
<dbReference type="EMBL" id="LYCR01000118">
    <property type="protein sequence ID" value="OGM41180.1"/>
    <property type="molecule type" value="Genomic_DNA"/>
</dbReference>
<keyword evidence="2" id="KW-1185">Reference proteome</keyword>
<dbReference type="RefSeq" id="XP_022384897.1">
    <property type="nucleotide sequence ID" value="XM_022536687.1"/>
</dbReference>
<dbReference type="AlphaFoldDB" id="A0A1F7ZNZ9"/>
<dbReference type="Proteomes" id="UP000179179">
    <property type="component" value="Unassembled WGS sequence"/>
</dbReference>
<dbReference type="GeneID" id="34452949"/>
<proteinExistence type="predicted"/>
<evidence type="ECO:0000313" key="1">
    <source>
        <dbReference type="EMBL" id="OGM41180.1"/>
    </source>
</evidence>
<organism evidence="1 2">
    <name type="scientific">Aspergillus bombycis</name>
    <dbReference type="NCBI Taxonomy" id="109264"/>
    <lineage>
        <taxon>Eukaryota</taxon>
        <taxon>Fungi</taxon>
        <taxon>Dikarya</taxon>
        <taxon>Ascomycota</taxon>
        <taxon>Pezizomycotina</taxon>
        <taxon>Eurotiomycetes</taxon>
        <taxon>Eurotiomycetidae</taxon>
        <taxon>Eurotiales</taxon>
        <taxon>Aspergillaceae</taxon>
        <taxon>Aspergillus</taxon>
    </lineage>
</organism>
<evidence type="ECO:0000313" key="2">
    <source>
        <dbReference type="Proteomes" id="UP000179179"/>
    </source>
</evidence>
<accession>A0A1F7ZNZ9</accession>
<sequence length="69" mass="7879">MPDFLIDLLKRNKSAVSKQPLDVLQDSASEMTLIEKANARPRHVQKHKNRQTNTHFNPADLCFGSCCRN</sequence>